<evidence type="ECO:0000313" key="4">
    <source>
        <dbReference type="EMBL" id="OXA43223.1"/>
    </source>
</evidence>
<accession>A0A226DDH2</accession>
<evidence type="ECO:0000259" key="3">
    <source>
        <dbReference type="SMART" id="SM00829"/>
    </source>
</evidence>
<dbReference type="EMBL" id="LNIX01000023">
    <property type="protein sequence ID" value="OXA43223.1"/>
    <property type="molecule type" value="Genomic_DNA"/>
</dbReference>
<dbReference type="InterPro" id="IPR013968">
    <property type="entry name" value="PKS_KR"/>
</dbReference>
<dbReference type="SUPFAM" id="SSF51735">
    <property type="entry name" value="NAD(P)-binding Rossmann-fold domains"/>
    <property type="match status" value="2"/>
</dbReference>
<dbReference type="Proteomes" id="UP000198287">
    <property type="component" value="Unassembled WGS sequence"/>
</dbReference>
<dbReference type="OrthoDB" id="329835at2759"/>
<dbReference type="SMART" id="SM00829">
    <property type="entry name" value="PKS_ER"/>
    <property type="match status" value="1"/>
</dbReference>
<dbReference type="InterPro" id="IPR036291">
    <property type="entry name" value="NAD(P)-bd_dom_sf"/>
</dbReference>
<dbReference type="InterPro" id="IPR011032">
    <property type="entry name" value="GroES-like_sf"/>
</dbReference>
<name>A0A226DDH2_FOLCA</name>
<feature type="domain" description="Enoyl reductase (ER)" evidence="3">
    <location>
        <begin position="422"/>
        <end position="724"/>
    </location>
</feature>
<proteinExistence type="predicted"/>
<dbReference type="GO" id="GO:0016740">
    <property type="term" value="F:transferase activity"/>
    <property type="evidence" value="ECO:0007669"/>
    <property type="project" value="UniProtKB-KW"/>
</dbReference>
<evidence type="ECO:0000256" key="1">
    <source>
        <dbReference type="ARBA" id="ARBA00022679"/>
    </source>
</evidence>
<dbReference type="GO" id="GO:0016491">
    <property type="term" value="F:oxidoreductase activity"/>
    <property type="evidence" value="ECO:0007669"/>
    <property type="project" value="InterPro"/>
</dbReference>
<sequence length="1065" mass="118691">MWYKECANFKSTVVHSEKYLDWLINWGWVRARPGPELLGLLRYLDWLINWGWVRARPGPELLGLLRYLDPGKTWTRAIGVSQKYWANQGPFWFAPRIEENSKSRWGIHGKIVHPLLGVLVPTAGTASKNRISIFATSTSGLLERTGSWIRDHKIGQLNIFPGHLFVAEQLRPSAFIDIVFGHCEGYWLFEDGIRHNHSLIDGDGWKRILQSAGYGEVAIVENVDLDVGIIIASNKEDPFFPFTLISNDRRDKFAEQLEIICNGYATRCWIDGLPIMKLNNKIVYCLPCGDEVGYQAGINTESEYQVMDESARFPLAGPIRGFSRTLANEMLELDVVWIDLDCHEDTMHQVKQVMAEMRNGQNTLGRSEEPFIAYRNKVRNVGKLVPLESPQDLSLPLGDNPIQLKLLESCSITDLEWDNSIQQNDMEFLKPGQIRIRVHASGLNFKDIFNILKPTAEFTSSPSIAADFCGQVVAIGPAVHNLNIGTNVLGLNLEPTLLPNFVQINSSHVTILPPFLTYVEGATLPTAFYTAYHSIVTVGKLCHGEWILIHTATGGVGLVAIQIAKQIGANIVCTAGSRRKRAYLTSVCGMQNVTSSRDIPTFLKDMQEATGSSGVHVVLNSLTSTGWKEASISVTRTGGRFIEMSKLNIWRLDEVAHLRPDVKYSVVYLGTRNDTSTLHLAQELGKWLMQGKLKPITYTVFEPPKVISALEHLKKASHIGKIVIRWTRDIFNDRSTYLITGGCGELGLQLAKLMLSNGAKNLVLVSRSDRGKDAVLSKLRYRDDHQYFTDDELDGVSIENVDISTPVGVNMILRKIDSRGLPPLRGVFHAAGVLSDATISNMTMDKIEVVWAGKVDGAWALHFATSHMNLEHFVLFSSASWILGGPGQVNYSSANAALDALADFRNRLGLKATSIAWGQWSDTGMVAGLNRKVFGVNAFPISRGVYTMEHILRNLTFMGRNVMAAELSDDVKTSWLQYYVNTKANYNNATEDLKVYDADHGNYDGENLLVNLEETLVSLIAKMLRQSKSKYAQVGPGEAKTAFRVRAHKVSAKTVRQIKKCKEGK</sequence>
<dbReference type="Pfam" id="PF00107">
    <property type="entry name" value="ADH_zinc_N"/>
    <property type="match status" value="1"/>
</dbReference>
<dbReference type="Pfam" id="PF08240">
    <property type="entry name" value="ADH_N"/>
    <property type="match status" value="1"/>
</dbReference>
<dbReference type="PANTHER" id="PTHR45681:SF6">
    <property type="entry name" value="POLYKETIDE SYNTHASE 37"/>
    <property type="match status" value="1"/>
</dbReference>
<gene>
    <name evidence="4" type="ORF">Fcan01_22206</name>
</gene>
<evidence type="ECO:0000259" key="2">
    <source>
        <dbReference type="SMART" id="SM00822"/>
    </source>
</evidence>
<reference evidence="4 5" key="1">
    <citation type="submission" date="2015-12" db="EMBL/GenBank/DDBJ databases">
        <title>The genome of Folsomia candida.</title>
        <authorList>
            <person name="Faddeeva A."/>
            <person name="Derks M.F."/>
            <person name="Anvar Y."/>
            <person name="Smit S."/>
            <person name="Van Straalen N."/>
            <person name="Roelofs D."/>
        </authorList>
    </citation>
    <scope>NUCLEOTIDE SEQUENCE [LARGE SCALE GENOMIC DNA]</scope>
    <source>
        <strain evidence="4 5">VU population</strain>
        <tissue evidence="4">Whole body</tissue>
    </source>
</reference>
<evidence type="ECO:0000313" key="5">
    <source>
        <dbReference type="Proteomes" id="UP000198287"/>
    </source>
</evidence>
<dbReference type="InterPro" id="IPR013154">
    <property type="entry name" value="ADH-like_N"/>
</dbReference>
<comment type="caution">
    <text evidence="4">The sequence shown here is derived from an EMBL/GenBank/DDBJ whole genome shotgun (WGS) entry which is preliminary data.</text>
</comment>
<dbReference type="Pfam" id="PF08659">
    <property type="entry name" value="KR"/>
    <property type="match status" value="1"/>
</dbReference>
<dbReference type="CDD" id="cd05195">
    <property type="entry name" value="enoyl_red"/>
    <property type="match status" value="1"/>
</dbReference>
<keyword evidence="5" id="KW-1185">Reference proteome</keyword>
<dbReference type="AlphaFoldDB" id="A0A226DDH2"/>
<dbReference type="InterPro" id="IPR013149">
    <property type="entry name" value="ADH-like_C"/>
</dbReference>
<dbReference type="Gene3D" id="3.40.50.720">
    <property type="entry name" value="NAD(P)-binding Rossmann-like Domain"/>
    <property type="match status" value="3"/>
</dbReference>
<dbReference type="SUPFAM" id="SSF50129">
    <property type="entry name" value="GroES-like"/>
    <property type="match status" value="1"/>
</dbReference>
<dbReference type="InterPro" id="IPR057326">
    <property type="entry name" value="KR_dom"/>
</dbReference>
<dbReference type="PANTHER" id="PTHR45681">
    <property type="entry name" value="POLYKETIDE SYNTHASE 44-RELATED"/>
    <property type="match status" value="1"/>
</dbReference>
<dbReference type="InterPro" id="IPR020843">
    <property type="entry name" value="ER"/>
</dbReference>
<organism evidence="4 5">
    <name type="scientific">Folsomia candida</name>
    <name type="common">Springtail</name>
    <dbReference type="NCBI Taxonomy" id="158441"/>
    <lineage>
        <taxon>Eukaryota</taxon>
        <taxon>Metazoa</taxon>
        <taxon>Ecdysozoa</taxon>
        <taxon>Arthropoda</taxon>
        <taxon>Hexapoda</taxon>
        <taxon>Collembola</taxon>
        <taxon>Entomobryomorpha</taxon>
        <taxon>Isotomoidea</taxon>
        <taxon>Isotomidae</taxon>
        <taxon>Proisotominae</taxon>
        <taxon>Folsomia</taxon>
    </lineage>
</organism>
<dbReference type="SMART" id="SM00822">
    <property type="entry name" value="PKS_KR"/>
    <property type="match status" value="1"/>
</dbReference>
<dbReference type="InterPro" id="IPR050444">
    <property type="entry name" value="Polyketide_Synthase"/>
</dbReference>
<dbReference type="Gene3D" id="3.90.180.10">
    <property type="entry name" value="Medium-chain alcohol dehydrogenases, catalytic domain"/>
    <property type="match status" value="1"/>
</dbReference>
<keyword evidence="1" id="KW-0808">Transferase</keyword>
<feature type="domain" description="Ketoreductase" evidence="2">
    <location>
        <begin position="735"/>
        <end position="923"/>
    </location>
</feature>
<protein>
    <submittedName>
        <fullName evidence="4">Phthiocerol synthesis polyketide synthase type I PpsC</fullName>
    </submittedName>
</protein>
<dbReference type="STRING" id="158441.A0A226DDH2"/>